<comment type="caution">
    <text evidence="2">The sequence shown here is derived from an EMBL/GenBank/DDBJ whole genome shotgun (WGS) entry which is preliminary data.</text>
</comment>
<accession>A0ABP7B0H9</accession>
<organism evidence="2 3">
    <name type="scientific">Nonomuraea antimicrobica</name>
    <dbReference type="NCBI Taxonomy" id="561173"/>
    <lineage>
        <taxon>Bacteria</taxon>
        <taxon>Bacillati</taxon>
        <taxon>Actinomycetota</taxon>
        <taxon>Actinomycetes</taxon>
        <taxon>Streptosporangiales</taxon>
        <taxon>Streptosporangiaceae</taxon>
        <taxon>Nonomuraea</taxon>
    </lineage>
</organism>
<proteinExistence type="predicted"/>
<keyword evidence="3" id="KW-1185">Reference proteome</keyword>
<evidence type="ECO:0008006" key="4">
    <source>
        <dbReference type="Google" id="ProtNLM"/>
    </source>
</evidence>
<name>A0ABP7B0H9_9ACTN</name>
<gene>
    <name evidence="2" type="ORF">GCM10022224_004870</name>
</gene>
<reference evidence="3" key="1">
    <citation type="journal article" date="2019" name="Int. J. Syst. Evol. Microbiol.">
        <title>The Global Catalogue of Microorganisms (GCM) 10K type strain sequencing project: providing services to taxonomists for standard genome sequencing and annotation.</title>
        <authorList>
            <consortium name="The Broad Institute Genomics Platform"/>
            <consortium name="The Broad Institute Genome Sequencing Center for Infectious Disease"/>
            <person name="Wu L."/>
            <person name="Ma J."/>
        </authorList>
    </citation>
    <scope>NUCLEOTIDE SEQUENCE [LARGE SCALE GENOMIC DNA]</scope>
    <source>
        <strain evidence="3">JCM 16904</strain>
    </source>
</reference>
<evidence type="ECO:0000256" key="1">
    <source>
        <dbReference type="SAM" id="MobiDB-lite"/>
    </source>
</evidence>
<protein>
    <recommendedName>
        <fullName evidence="4">Secreted protein</fullName>
    </recommendedName>
</protein>
<dbReference type="EMBL" id="BAAAZP010000008">
    <property type="protein sequence ID" value="GAA3645310.1"/>
    <property type="molecule type" value="Genomic_DNA"/>
</dbReference>
<evidence type="ECO:0000313" key="2">
    <source>
        <dbReference type="EMBL" id="GAA3645310.1"/>
    </source>
</evidence>
<dbReference type="Proteomes" id="UP001500902">
    <property type="component" value="Unassembled WGS sequence"/>
</dbReference>
<evidence type="ECO:0000313" key="3">
    <source>
        <dbReference type="Proteomes" id="UP001500902"/>
    </source>
</evidence>
<feature type="region of interest" description="Disordered" evidence="1">
    <location>
        <begin position="121"/>
        <end position="146"/>
    </location>
</feature>
<sequence length="163" mass="19184">MNTKIRQSRAPRHGRLAAVALAGAVAGTMLLPLDLGVASASTGFPAVEAGGPPSKPAPTRHVTKTRYVPREKPILHVPHRWRPPRLDVIVDNDNRSHNRHHRFHRHHDWFRHERLRHEPFRHEHRHDPVKEEPVKEEPMKEEPIREEPIRNDDRKWWWPEELS</sequence>